<dbReference type="FunFam" id="2.130.10.10:FF:000157">
    <property type="entry name" value="WD repeat domain 3"/>
    <property type="match status" value="1"/>
</dbReference>
<dbReference type="GO" id="GO:0034388">
    <property type="term" value="C:Pwp2p-containing subcomplex of 90S preribosome"/>
    <property type="evidence" value="ECO:0007669"/>
    <property type="project" value="TreeGrafter"/>
</dbReference>
<reference evidence="9" key="2">
    <citation type="journal article" date="2016" name="Sci. Rep.">
        <title>Dictyocaulus viviparus genome, variome and transcriptome elucidate lungworm biology and support future intervention.</title>
        <authorList>
            <person name="McNulty S.N."/>
            <person name="Strube C."/>
            <person name="Rosa B.A."/>
            <person name="Martin J.C."/>
            <person name="Tyagi R."/>
            <person name="Choi Y.J."/>
            <person name="Wang Q."/>
            <person name="Hallsworth Pepin K."/>
            <person name="Zhang X."/>
            <person name="Ozersky P."/>
            <person name="Wilson R.K."/>
            <person name="Sternberg P.W."/>
            <person name="Gasser R.B."/>
            <person name="Mitreva M."/>
        </authorList>
    </citation>
    <scope>NUCLEOTIDE SEQUENCE [LARGE SCALE GENOMIC DNA]</scope>
    <source>
        <strain evidence="9">HannoverDv2000</strain>
    </source>
</reference>
<evidence type="ECO:0000256" key="1">
    <source>
        <dbReference type="ARBA" id="ARBA00004604"/>
    </source>
</evidence>
<dbReference type="Proteomes" id="UP000053766">
    <property type="component" value="Unassembled WGS sequence"/>
</dbReference>
<dbReference type="GO" id="GO:0030490">
    <property type="term" value="P:maturation of SSU-rRNA"/>
    <property type="evidence" value="ECO:0007669"/>
    <property type="project" value="TreeGrafter"/>
</dbReference>
<dbReference type="SMART" id="SM00320">
    <property type="entry name" value="WD40"/>
    <property type="match status" value="11"/>
</dbReference>
<dbReference type="Pfam" id="PF04003">
    <property type="entry name" value="Utp12"/>
    <property type="match status" value="1"/>
</dbReference>
<dbReference type="Gene3D" id="2.130.10.10">
    <property type="entry name" value="YVTN repeat-like/Quinoprotein amine dehydrogenase"/>
    <property type="match status" value="4"/>
</dbReference>
<feature type="domain" description="Small-subunit processome Utp12" evidence="7">
    <location>
        <begin position="839"/>
        <end position="937"/>
    </location>
</feature>
<keyword evidence="3" id="KW-0677">Repeat</keyword>
<feature type="repeat" description="WD" evidence="6">
    <location>
        <begin position="627"/>
        <end position="669"/>
    </location>
</feature>
<gene>
    <name evidence="8" type="ORF">DICVIV_10797</name>
</gene>
<keyword evidence="2 6" id="KW-0853">WD repeat</keyword>
<evidence type="ECO:0000259" key="7">
    <source>
        <dbReference type="Pfam" id="PF04003"/>
    </source>
</evidence>
<proteinExistence type="inferred from homology"/>
<dbReference type="PROSITE" id="PS50082">
    <property type="entry name" value="WD_REPEATS_2"/>
    <property type="match status" value="5"/>
</dbReference>
<evidence type="ECO:0000313" key="9">
    <source>
        <dbReference type="Proteomes" id="UP000053766"/>
    </source>
</evidence>
<protein>
    <submittedName>
        <fullName evidence="8">WD domain, G-beta repeat protein</fullName>
    </submittedName>
</protein>
<dbReference type="InterPro" id="IPR011047">
    <property type="entry name" value="Quinoprotein_ADH-like_sf"/>
</dbReference>
<dbReference type="Pfam" id="PF25173">
    <property type="entry name" value="Beta-prop_WDR3_1st"/>
    <property type="match status" value="1"/>
</dbReference>
<keyword evidence="9" id="KW-1185">Reference proteome</keyword>
<dbReference type="EMBL" id="KN716583">
    <property type="protein sequence ID" value="KJH43198.1"/>
    <property type="molecule type" value="Genomic_DNA"/>
</dbReference>
<feature type="repeat" description="WD" evidence="6">
    <location>
        <begin position="492"/>
        <end position="526"/>
    </location>
</feature>
<dbReference type="InterPro" id="IPR051570">
    <property type="entry name" value="TBC1_cilium_biogenesis"/>
</dbReference>
<comment type="similarity">
    <text evidence="5">Belongs to the WD repeat WDR3/UTP12 family.</text>
</comment>
<name>A0A0D8XF53_DICVI</name>
<evidence type="ECO:0000256" key="5">
    <source>
        <dbReference type="ARBA" id="ARBA00038229"/>
    </source>
</evidence>
<dbReference type="PANTHER" id="PTHR19853:SF0">
    <property type="entry name" value="WD REPEAT-CONTAINING PROTEIN 3"/>
    <property type="match status" value="1"/>
</dbReference>
<reference evidence="8 9" key="1">
    <citation type="submission" date="2013-11" db="EMBL/GenBank/DDBJ databases">
        <title>Draft genome of the bovine lungworm Dictyocaulus viviparus.</title>
        <authorList>
            <person name="Mitreva M."/>
        </authorList>
    </citation>
    <scope>NUCLEOTIDE SEQUENCE [LARGE SCALE GENOMIC DNA]</scope>
    <source>
        <strain evidence="8 9">HannoverDv2000</strain>
    </source>
</reference>
<dbReference type="Pfam" id="PF25172">
    <property type="entry name" value="Beta-prop_WDR3_2nd"/>
    <property type="match status" value="1"/>
</dbReference>
<dbReference type="STRING" id="29172.A0A0D8XF53"/>
<dbReference type="InterPro" id="IPR036322">
    <property type="entry name" value="WD40_repeat_dom_sf"/>
</dbReference>
<dbReference type="PROSITE" id="PS50294">
    <property type="entry name" value="WD_REPEATS_REGION"/>
    <property type="match status" value="4"/>
</dbReference>
<organism evidence="8 9">
    <name type="scientific">Dictyocaulus viviparus</name>
    <name type="common">Bovine lungworm</name>
    <dbReference type="NCBI Taxonomy" id="29172"/>
    <lineage>
        <taxon>Eukaryota</taxon>
        <taxon>Metazoa</taxon>
        <taxon>Ecdysozoa</taxon>
        <taxon>Nematoda</taxon>
        <taxon>Chromadorea</taxon>
        <taxon>Rhabditida</taxon>
        <taxon>Rhabditina</taxon>
        <taxon>Rhabditomorpha</taxon>
        <taxon>Strongyloidea</taxon>
        <taxon>Metastrongylidae</taxon>
        <taxon>Dictyocaulus</taxon>
    </lineage>
</organism>
<dbReference type="GO" id="GO:0030515">
    <property type="term" value="F:snoRNA binding"/>
    <property type="evidence" value="ECO:0007669"/>
    <property type="project" value="TreeGrafter"/>
</dbReference>
<dbReference type="InterPro" id="IPR007148">
    <property type="entry name" value="SSU_processome_Utp12"/>
</dbReference>
<evidence type="ECO:0000256" key="3">
    <source>
        <dbReference type="ARBA" id="ARBA00022737"/>
    </source>
</evidence>
<dbReference type="SUPFAM" id="SSF50998">
    <property type="entry name" value="Quinoprotein alcohol dehydrogenase-like"/>
    <property type="match status" value="1"/>
</dbReference>
<dbReference type="CDD" id="cd00200">
    <property type="entry name" value="WD40"/>
    <property type="match status" value="1"/>
</dbReference>
<feature type="repeat" description="WD" evidence="6">
    <location>
        <begin position="99"/>
        <end position="140"/>
    </location>
</feature>
<evidence type="ECO:0000313" key="8">
    <source>
        <dbReference type="EMBL" id="KJH43198.1"/>
    </source>
</evidence>
<dbReference type="AlphaFoldDB" id="A0A0D8XF53"/>
<dbReference type="GO" id="GO:0032040">
    <property type="term" value="C:small-subunit processome"/>
    <property type="evidence" value="ECO:0007669"/>
    <property type="project" value="TreeGrafter"/>
</dbReference>
<feature type="repeat" description="WD" evidence="6">
    <location>
        <begin position="585"/>
        <end position="626"/>
    </location>
</feature>
<dbReference type="InterPro" id="IPR015943">
    <property type="entry name" value="WD40/YVTN_repeat-like_dom_sf"/>
</dbReference>
<dbReference type="InterPro" id="IPR001680">
    <property type="entry name" value="WD40_rpt"/>
</dbReference>
<dbReference type="PROSITE" id="PS00678">
    <property type="entry name" value="WD_REPEATS_1"/>
    <property type="match status" value="1"/>
</dbReference>
<evidence type="ECO:0000256" key="4">
    <source>
        <dbReference type="ARBA" id="ARBA00023242"/>
    </source>
</evidence>
<feature type="repeat" description="WD" evidence="6">
    <location>
        <begin position="141"/>
        <end position="182"/>
    </location>
</feature>
<dbReference type="SUPFAM" id="SSF50978">
    <property type="entry name" value="WD40 repeat-like"/>
    <property type="match status" value="1"/>
</dbReference>
<comment type="subcellular location">
    <subcellularLocation>
        <location evidence="1">Nucleus</location>
        <location evidence="1">Nucleolus</location>
    </subcellularLocation>
</comment>
<sequence>MGITKDYQRYKHTGSCGCVGSSNGEICAIDAKTCAVTACENVCFYNMRTSEKVDEISEATDSATCMKVSHDRRWLAVGYADGVVRLFDRKSDETTSVVFCGHKKGVSCLAFSTDGLLLASGGKDCAVIVWDIVSESGLFRLNGHKGPVTNLAFAKMNQFLLSSSKDCLIKFWSISSQSCFYSLFDSHCEVYSFCLLQEDTTLLVANGEAELLVYGLIWLEEGKVLCYHSYDEPDKKKWISEVQTNEDLAGNMANRYIRTNLRGKLSRQCKGRAFQLAVSPDQRFVLCLGSDRVADIYRVFNEAEASKRLTKKLKSAKKRMTSSISGIEVKEEDIRKDVTLLITHAGEYRTNAKLKWADFTLVCKVEEDGSTIYSIFALMSNNTINLLDMRYDLPSNNVLIECVSTLDKFGHRSDIRGLSVSSSNNAIVSGGGDELIIWNTRSFRPVASFRDESMSDVTAVVFATGDNYVVAGTKTGELFLWDVAGCELLECRKGHEGAIWGITHTVDGKQIITVSSDKKAKFWSYELVSEGVRKRLSLRESRILEVPDEALCCALSPDGKFIVIGLLDNTAAVYFVDTLKFFISLYGHSLPVTCVTISPNSKLVVTGSADKSIKIWGLDFGDCHKSLHAHTDVVSAVMFSPSDELLVWSAGRDGKIKQWDAQKMCRVQVLNRHSAEVRALAQTDTGNLLASFFHCTYSFIPYLPKFQFSASHDKSLRCWELTDDLIVVEEDEEMERIFHTGWKKFMFVACVILALFVCYSREEDYEARLMDKEDLVPGEIQDSEATVASIKNKQSITSAENIIEAVDVFRNEMMQIRDDPSHKPHPLMIAFNSKSSYHFIVDVISRCRPSNLERALLMVPLSCVYDILSAVSLCVQKHYKVEFSVRIAIFLMRIHQNYIINSVDMLPVVEKIAAELPKGVTELRDMIGFNLAALELFQLHIEEAQNIKLFDDIPSITKKTKKKNKLRKTIVMT</sequence>
<evidence type="ECO:0000256" key="6">
    <source>
        <dbReference type="PROSITE-ProRule" id="PRU00221"/>
    </source>
</evidence>
<accession>A0A0D8XF53</accession>
<evidence type="ECO:0000256" key="2">
    <source>
        <dbReference type="ARBA" id="ARBA00022574"/>
    </source>
</evidence>
<dbReference type="OrthoDB" id="407922at2759"/>
<dbReference type="InterPro" id="IPR019775">
    <property type="entry name" value="WD40_repeat_CS"/>
</dbReference>
<dbReference type="PANTHER" id="PTHR19853">
    <property type="entry name" value="WD REPEAT CONTAINING PROTEIN 3 WDR3"/>
    <property type="match status" value="1"/>
</dbReference>
<keyword evidence="4" id="KW-0539">Nucleus</keyword>